<keyword evidence="5" id="KW-1185">Reference proteome</keyword>
<feature type="compositionally biased region" description="Low complexity" evidence="2">
    <location>
        <begin position="18"/>
        <end position="53"/>
    </location>
</feature>
<feature type="disulfide bond" evidence="1">
    <location>
        <begin position="174"/>
        <end position="185"/>
    </location>
</feature>
<feature type="chain" id="PRO_5034487167" evidence="3">
    <location>
        <begin position="20"/>
        <end position="250"/>
    </location>
</feature>
<dbReference type="EMBL" id="JAEPRB010000001">
    <property type="protein sequence ID" value="KAG2228244.1"/>
    <property type="molecule type" value="Genomic_DNA"/>
</dbReference>
<feature type="disulfide bond" evidence="1">
    <location>
        <begin position="189"/>
        <end position="198"/>
    </location>
</feature>
<dbReference type="InterPro" id="IPR001938">
    <property type="entry name" value="Thaumatin"/>
</dbReference>
<dbReference type="InterPro" id="IPR037176">
    <property type="entry name" value="Osmotin/thaumatin-like_sf"/>
</dbReference>
<evidence type="ECO:0000256" key="3">
    <source>
        <dbReference type="SAM" id="SignalP"/>
    </source>
</evidence>
<dbReference type="SMART" id="SM00205">
    <property type="entry name" value="THN"/>
    <property type="match status" value="1"/>
</dbReference>
<proteinExistence type="predicted"/>
<dbReference type="PROSITE" id="PS51367">
    <property type="entry name" value="THAUMATIN_2"/>
    <property type="match status" value="1"/>
</dbReference>
<dbReference type="OrthoDB" id="430315at2759"/>
<feature type="disulfide bond" evidence="1">
    <location>
        <begin position="163"/>
        <end position="239"/>
    </location>
</feature>
<keyword evidence="3" id="KW-0732">Signal</keyword>
<feature type="signal peptide" evidence="3">
    <location>
        <begin position="1"/>
        <end position="19"/>
    </location>
</feature>
<protein>
    <submittedName>
        <fullName evidence="4">Uncharacterized protein</fullName>
    </submittedName>
</protein>
<evidence type="ECO:0000313" key="5">
    <source>
        <dbReference type="Proteomes" id="UP000646827"/>
    </source>
</evidence>
<feature type="disulfide bond" evidence="1">
    <location>
        <begin position="168"/>
        <end position="222"/>
    </location>
</feature>
<evidence type="ECO:0000256" key="1">
    <source>
        <dbReference type="PIRSR" id="PIRSR002703-1"/>
    </source>
</evidence>
<reference evidence="4 5" key="1">
    <citation type="submission" date="2020-12" db="EMBL/GenBank/DDBJ databases">
        <title>Metabolic potential, ecology and presence of endohyphal bacteria is reflected in genomic diversity of Mucoromycotina.</title>
        <authorList>
            <person name="Muszewska A."/>
            <person name="Okrasinska A."/>
            <person name="Steczkiewicz K."/>
            <person name="Drgas O."/>
            <person name="Orlowska M."/>
            <person name="Perlinska-Lenart U."/>
            <person name="Aleksandrzak-Piekarczyk T."/>
            <person name="Szatraj K."/>
            <person name="Zielenkiewicz U."/>
            <person name="Pilsyk S."/>
            <person name="Malc E."/>
            <person name="Mieczkowski P."/>
            <person name="Kruszewska J.S."/>
            <person name="Biernat P."/>
            <person name="Pawlowska J."/>
        </authorList>
    </citation>
    <scope>NUCLEOTIDE SEQUENCE [LARGE SCALE GENOMIC DNA]</scope>
    <source>
        <strain evidence="4 5">CBS 142.35</strain>
    </source>
</reference>
<accession>A0A8H7SF08</accession>
<evidence type="ECO:0000313" key="4">
    <source>
        <dbReference type="EMBL" id="KAG2228244.1"/>
    </source>
</evidence>
<gene>
    <name evidence="4" type="ORF">INT45_011036</name>
</gene>
<keyword evidence="1" id="KW-1015">Disulfide bond</keyword>
<dbReference type="Pfam" id="PF00314">
    <property type="entry name" value="Thaumatin"/>
    <property type="match status" value="1"/>
</dbReference>
<dbReference type="PIRSF" id="PIRSF002703">
    <property type="entry name" value="Thaumatin"/>
    <property type="match status" value="1"/>
</dbReference>
<feature type="region of interest" description="Disordered" evidence="2">
    <location>
        <begin position="18"/>
        <end position="56"/>
    </location>
</feature>
<sequence>MLNIIKITAILAFTGASLSAPTSSSPSSTSSPSSSSTTSDRCASSSSSNSTSSDGSNVTITIKNSCSNNLKIYKLNNDGGDQESQDVSADTSHEFQVGSDWSGRFWGCKDGGDCVSYGSAVSLAEFLFKGYEGSDFYDISFVDGFNLPMSIEPENKSGNGFDCGTPTCSNLPSCPDELKGKDGACKSACAAFGTEEYCCTGEYNSSDKCKASEYADKFKSGCSDAYSYAYDDAKSTFGCQADKYTVTFCP</sequence>
<evidence type="ECO:0000256" key="2">
    <source>
        <dbReference type="SAM" id="MobiDB-lite"/>
    </source>
</evidence>
<feature type="disulfide bond" evidence="1">
    <location>
        <begin position="199"/>
        <end position="209"/>
    </location>
</feature>
<dbReference type="Proteomes" id="UP000646827">
    <property type="component" value="Unassembled WGS sequence"/>
</dbReference>
<feature type="disulfide bond" evidence="1">
    <location>
        <begin position="66"/>
        <end position="249"/>
    </location>
</feature>
<dbReference type="AlphaFoldDB" id="A0A8H7SF08"/>
<comment type="caution">
    <text evidence="4">The sequence shown here is derived from an EMBL/GenBank/DDBJ whole genome shotgun (WGS) entry which is preliminary data.</text>
</comment>
<dbReference type="PANTHER" id="PTHR31048">
    <property type="entry name" value="OS03G0233200 PROTEIN"/>
    <property type="match status" value="1"/>
</dbReference>
<name>A0A8H7SF08_9FUNG</name>
<dbReference type="Gene3D" id="2.60.110.10">
    <property type="entry name" value="Thaumatin"/>
    <property type="match status" value="1"/>
</dbReference>
<organism evidence="4 5">
    <name type="scientific">Circinella minor</name>
    <dbReference type="NCBI Taxonomy" id="1195481"/>
    <lineage>
        <taxon>Eukaryota</taxon>
        <taxon>Fungi</taxon>
        <taxon>Fungi incertae sedis</taxon>
        <taxon>Mucoromycota</taxon>
        <taxon>Mucoromycotina</taxon>
        <taxon>Mucoromycetes</taxon>
        <taxon>Mucorales</taxon>
        <taxon>Lichtheimiaceae</taxon>
        <taxon>Circinella</taxon>
    </lineage>
</organism>
<dbReference type="SUPFAM" id="SSF49870">
    <property type="entry name" value="Osmotin, thaumatin-like protein"/>
    <property type="match status" value="1"/>
</dbReference>